<organism evidence="2 3">
    <name type="scientific">Aquilegia coerulea</name>
    <name type="common">Rocky mountain columbine</name>
    <dbReference type="NCBI Taxonomy" id="218851"/>
    <lineage>
        <taxon>Eukaryota</taxon>
        <taxon>Viridiplantae</taxon>
        <taxon>Streptophyta</taxon>
        <taxon>Embryophyta</taxon>
        <taxon>Tracheophyta</taxon>
        <taxon>Spermatophyta</taxon>
        <taxon>Magnoliopsida</taxon>
        <taxon>Ranunculales</taxon>
        <taxon>Ranunculaceae</taxon>
        <taxon>Thalictroideae</taxon>
        <taxon>Aquilegia</taxon>
    </lineage>
</organism>
<name>A0A2G5DKB9_AQUCA</name>
<accession>A0A2G5DKB9</accession>
<dbReference type="AlphaFoldDB" id="A0A2G5DKB9"/>
<evidence type="ECO:0000313" key="3">
    <source>
        <dbReference type="Proteomes" id="UP000230069"/>
    </source>
</evidence>
<keyword evidence="3" id="KW-1185">Reference proteome</keyword>
<sequence length="127" mass="14021">MSGSVHCSILFKLQLKMAISLLSTKLRLIQQLPSSSSSTKRSSLKPSRCSTLQQTQPQENAGIMCEPCGSRGWLLCGFCNGQKTNVKAGNNRIYRRCPSCRAVGYVLCSKCKVYKCVTFPDYSDSEP</sequence>
<evidence type="ECO:0000256" key="1">
    <source>
        <dbReference type="SAM" id="MobiDB-lite"/>
    </source>
</evidence>
<feature type="region of interest" description="Disordered" evidence="1">
    <location>
        <begin position="35"/>
        <end position="55"/>
    </location>
</feature>
<dbReference type="STRING" id="218851.A0A2G5DKB9"/>
<gene>
    <name evidence="2" type="ORF">AQUCO_01800172v1</name>
</gene>
<evidence type="ECO:0000313" key="2">
    <source>
        <dbReference type="EMBL" id="PIA43936.1"/>
    </source>
</evidence>
<dbReference type="InParanoid" id="A0A2G5DKB9"/>
<dbReference type="FunCoup" id="A0A2G5DKB9">
    <property type="interactions" value="1274"/>
</dbReference>
<dbReference type="Proteomes" id="UP000230069">
    <property type="component" value="Unassembled WGS sequence"/>
</dbReference>
<reference evidence="2 3" key="1">
    <citation type="submission" date="2017-09" db="EMBL/GenBank/DDBJ databases">
        <title>WGS assembly of Aquilegia coerulea Goldsmith.</title>
        <authorList>
            <person name="Hodges S."/>
            <person name="Kramer E."/>
            <person name="Nordborg M."/>
            <person name="Tomkins J."/>
            <person name="Borevitz J."/>
            <person name="Derieg N."/>
            <person name="Yan J."/>
            <person name="Mihaltcheva S."/>
            <person name="Hayes R.D."/>
            <person name="Rokhsar D."/>
        </authorList>
    </citation>
    <scope>NUCLEOTIDE SEQUENCE [LARGE SCALE GENOMIC DNA]</scope>
    <source>
        <strain evidence="3">cv. Goldsmith</strain>
    </source>
</reference>
<dbReference type="EMBL" id="KZ305035">
    <property type="protein sequence ID" value="PIA43936.1"/>
    <property type="molecule type" value="Genomic_DNA"/>
</dbReference>
<proteinExistence type="predicted"/>
<protein>
    <submittedName>
        <fullName evidence="2">Uncharacterized protein</fullName>
    </submittedName>
</protein>
<feature type="compositionally biased region" description="Low complexity" evidence="1">
    <location>
        <begin position="35"/>
        <end position="48"/>
    </location>
</feature>